<reference evidence="2 3" key="1">
    <citation type="submission" date="2024-05" db="EMBL/GenBank/DDBJ databases">
        <title>Genome sequencing and assembly of Indian major carp, Cirrhinus mrigala (Hamilton, 1822).</title>
        <authorList>
            <person name="Mohindra V."/>
            <person name="Chowdhury L.M."/>
            <person name="Lal K."/>
            <person name="Jena J.K."/>
        </authorList>
    </citation>
    <scope>NUCLEOTIDE SEQUENCE [LARGE SCALE GENOMIC DNA]</scope>
    <source>
        <strain evidence="2">CM1030</strain>
        <tissue evidence="2">Blood</tissue>
    </source>
</reference>
<evidence type="ECO:0000313" key="2">
    <source>
        <dbReference type="EMBL" id="KAL0154075.1"/>
    </source>
</evidence>
<protein>
    <submittedName>
        <fullName evidence="2">Uncharacterized protein</fullName>
    </submittedName>
</protein>
<comment type="caution">
    <text evidence="2">The sequence shown here is derived from an EMBL/GenBank/DDBJ whole genome shotgun (WGS) entry which is preliminary data.</text>
</comment>
<dbReference type="Gene3D" id="1.10.150.130">
    <property type="match status" value="1"/>
</dbReference>
<gene>
    <name evidence="2" type="ORF">M9458_050534</name>
</gene>
<evidence type="ECO:0000256" key="1">
    <source>
        <dbReference type="ARBA" id="ARBA00023125"/>
    </source>
</evidence>
<dbReference type="Proteomes" id="UP001529510">
    <property type="component" value="Unassembled WGS sequence"/>
</dbReference>
<evidence type="ECO:0000313" key="3">
    <source>
        <dbReference type="Proteomes" id="UP001529510"/>
    </source>
</evidence>
<dbReference type="PANTHER" id="PTHR35617:SF3">
    <property type="entry name" value="CORE-BINDING (CB) DOMAIN-CONTAINING PROTEIN"/>
    <property type="match status" value="1"/>
</dbReference>
<sequence length="536" mass="59190">MGGAASRCRPHPYERTGVVTERREKCTFSITENHLSRRSVGSTTMQACLFPARIESSSRQSRKARLLHSIWRFAATFQRGLPTLVGPEQGLVMEQEVDTLLRKAIEVVPPHVRESEFYSRYCIVLKKEGEVAFRSEEHIHPSTQEVPEVRFGGKAALGVRHRDVVLAHMKGLRLNAKKSVLSPLQRTTYLGVVWDLTTMQARLSPARIESILTAVVSVRKGRSLAGPVLGAPCCRVMLATDASLTGWGAVMDGHPAHAQRWSTTSTTREVCVAPLVQAGAPDPCVVPGQTPLAESSSYSWASQLGSRHPAEARGMDASPRGGEADLESILPGSGVLERVRYVFPSPEYWKLWVWPLRGTHLIASGLSTEVVETTLQSRAPSSRKLYALKWKPFTSWCGDRQQDSVNCPIGTVLGFLQDRFSTGLAHSTLKVYVVVISAYHAPLGGSSVGRNPLVTRFLHGVLFHTRQGFEVWWRGHLVPIAFLMQLEFLRGNVSGYVCNHGSQRERDAASRAILPASLQRLLLYPEAAGCMHRTCF</sequence>
<dbReference type="GO" id="GO:0003677">
    <property type="term" value="F:DNA binding"/>
    <property type="evidence" value="ECO:0007669"/>
    <property type="project" value="UniProtKB-KW"/>
</dbReference>
<dbReference type="InterPro" id="IPR010998">
    <property type="entry name" value="Integrase_recombinase_N"/>
</dbReference>
<organism evidence="2 3">
    <name type="scientific">Cirrhinus mrigala</name>
    <name type="common">Mrigala</name>
    <dbReference type="NCBI Taxonomy" id="683832"/>
    <lineage>
        <taxon>Eukaryota</taxon>
        <taxon>Metazoa</taxon>
        <taxon>Chordata</taxon>
        <taxon>Craniata</taxon>
        <taxon>Vertebrata</taxon>
        <taxon>Euteleostomi</taxon>
        <taxon>Actinopterygii</taxon>
        <taxon>Neopterygii</taxon>
        <taxon>Teleostei</taxon>
        <taxon>Ostariophysi</taxon>
        <taxon>Cypriniformes</taxon>
        <taxon>Cyprinidae</taxon>
        <taxon>Labeoninae</taxon>
        <taxon>Labeonini</taxon>
        <taxon>Cirrhinus</taxon>
    </lineage>
</organism>
<dbReference type="EMBL" id="JAMKFB020000045">
    <property type="protein sequence ID" value="KAL0154075.1"/>
    <property type="molecule type" value="Genomic_DNA"/>
</dbReference>
<dbReference type="SUPFAM" id="SSF47823">
    <property type="entry name" value="lambda integrase-like, N-terminal domain"/>
    <property type="match status" value="1"/>
</dbReference>
<proteinExistence type="predicted"/>
<keyword evidence="3" id="KW-1185">Reference proteome</keyword>
<name>A0ABD0MX10_CIRMR</name>
<keyword evidence="1" id="KW-0238">DNA-binding</keyword>
<accession>A0ABD0MX10</accession>
<dbReference type="PANTHER" id="PTHR35617">
    <property type="entry name" value="PHAGE_INTEGRASE DOMAIN-CONTAINING PROTEIN"/>
    <property type="match status" value="1"/>
</dbReference>
<dbReference type="AlphaFoldDB" id="A0ABD0MX10"/>